<dbReference type="RefSeq" id="WP_251806382.1">
    <property type="nucleotide sequence ID" value="NZ_CP166679.1"/>
</dbReference>
<sequence length="395" mass="43203">MYLRDRIKQLAKQYAAEYVDVRRHLHQHPELSFKEFNTSIFIRKELFKIGVSDIITVAETGLLATITGSEKGKTVLLRADMDALPIQEENVLEYTSNTDGVMHACGHDVHMSSLLLTAKILFLLKSEFSGTVKLLFQPGEEVMPGGATLVMKEKVYQDIGTVPHLGQHVMPKLPAGKVGFRAGQFMASMDEVYLTVIGKGGHAAVPEECIDPILIASHIIVASQQLVSRMASPKTPSVLSFGRIIGDGANNIIPDKVSIEGTFRTFDEEWRSEAIAKLTKLAKAIAEGMGGECLVDIPKGYPHLNNEIELSNSMKNSAANFLGTENVVDLDLWMAAEDFAYYTLNNPACFYLLGVGNTEKRISSGLHTATFNIDETALETGGGLMSWLALEVLGQ</sequence>
<keyword evidence="1" id="KW-0378">Hydrolase</keyword>
<proteinExistence type="predicted"/>
<dbReference type="SUPFAM" id="SSF53187">
    <property type="entry name" value="Zn-dependent exopeptidases"/>
    <property type="match status" value="1"/>
</dbReference>
<dbReference type="InterPro" id="IPR011650">
    <property type="entry name" value="Peptidase_M20_dimer"/>
</dbReference>
<dbReference type="NCBIfam" id="TIGR01891">
    <property type="entry name" value="amidohydrolases"/>
    <property type="match status" value="1"/>
</dbReference>
<name>A0ABW5VHN2_9FLAO</name>
<dbReference type="Gene3D" id="3.30.70.360">
    <property type="match status" value="1"/>
</dbReference>
<evidence type="ECO:0000259" key="2">
    <source>
        <dbReference type="Pfam" id="PF07687"/>
    </source>
</evidence>
<dbReference type="EMBL" id="JBHUOK010000032">
    <property type="protein sequence ID" value="MFD2791178.1"/>
    <property type="molecule type" value="Genomic_DNA"/>
</dbReference>
<evidence type="ECO:0000313" key="4">
    <source>
        <dbReference type="Proteomes" id="UP001597532"/>
    </source>
</evidence>
<dbReference type="InterPro" id="IPR017439">
    <property type="entry name" value="Amidohydrolase"/>
</dbReference>
<dbReference type="PANTHER" id="PTHR11014:SF63">
    <property type="entry name" value="METALLOPEPTIDASE, PUTATIVE (AFU_ORTHOLOGUE AFUA_6G09600)-RELATED"/>
    <property type="match status" value="1"/>
</dbReference>
<evidence type="ECO:0000256" key="1">
    <source>
        <dbReference type="ARBA" id="ARBA00022801"/>
    </source>
</evidence>
<comment type="caution">
    <text evidence="3">The sequence shown here is derived from an EMBL/GenBank/DDBJ whole genome shotgun (WGS) entry which is preliminary data.</text>
</comment>
<dbReference type="InterPro" id="IPR036264">
    <property type="entry name" value="Bact_exopeptidase_dim_dom"/>
</dbReference>
<organism evidence="3 4">
    <name type="scientific">Arenibacter antarcticus</name>
    <dbReference type="NCBI Taxonomy" id="2040469"/>
    <lineage>
        <taxon>Bacteria</taxon>
        <taxon>Pseudomonadati</taxon>
        <taxon>Bacteroidota</taxon>
        <taxon>Flavobacteriia</taxon>
        <taxon>Flavobacteriales</taxon>
        <taxon>Flavobacteriaceae</taxon>
        <taxon>Arenibacter</taxon>
    </lineage>
</organism>
<dbReference type="PIRSF" id="PIRSF005962">
    <property type="entry name" value="Pept_M20D_amidohydro"/>
    <property type="match status" value="1"/>
</dbReference>
<protein>
    <submittedName>
        <fullName evidence="3">M20 family metallopeptidase</fullName>
    </submittedName>
</protein>
<dbReference type="Pfam" id="PF01546">
    <property type="entry name" value="Peptidase_M20"/>
    <property type="match status" value="1"/>
</dbReference>
<dbReference type="Gene3D" id="3.40.630.10">
    <property type="entry name" value="Zn peptidases"/>
    <property type="match status" value="1"/>
</dbReference>
<evidence type="ECO:0000313" key="3">
    <source>
        <dbReference type="EMBL" id="MFD2791178.1"/>
    </source>
</evidence>
<accession>A0ABW5VHN2</accession>
<keyword evidence="4" id="KW-1185">Reference proteome</keyword>
<dbReference type="InterPro" id="IPR002933">
    <property type="entry name" value="Peptidase_M20"/>
</dbReference>
<reference evidence="4" key="1">
    <citation type="journal article" date="2019" name="Int. J. Syst. Evol. Microbiol.">
        <title>The Global Catalogue of Microorganisms (GCM) 10K type strain sequencing project: providing services to taxonomists for standard genome sequencing and annotation.</title>
        <authorList>
            <consortium name="The Broad Institute Genomics Platform"/>
            <consortium name="The Broad Institute Genome Sequencing Center for Infectious Disease"/>
            <person name="Wu L."/>
            <person name="Ma J."/>
        </authorList>
    </citation>
    <scope>NUCLEOTIDE SEQUENCE [LARGE SCALE GENOMIC DNA]</scope>
    <source>
        <strain evidence="4">KCTC 52924</strain>
    </source>
</reference>
<dbReference type="PANTHER" id="PTHR11014">
    <property type="entry name" value="PEPTIDASE M20 FAMILY MEMBER"/>
    <property type="match status" value="1"/>
</dbReference>
<dbReference type="SUPFAM" id="SSF55031">
    <property type="entry name" value="Bacterial exopeptidase dimerisation domain"/>
    <property type="match status" value="1"/>
</dbReference>
<feature type="domain" description="Peptidase M20 dimerisation" evidence="2">
    <location>
        <begin position="192"/>
        <end position="286"/>
    </location>
</feature>
<dbReference type="Proteomes" id="UP001597532">
    <property type="component" value="Unassembled WGS sequence"/>
</dbReference>
<dbReference type="Pfam" id="PF07687">
    <property type="entry name" value="M20_dimer"/>
    <property type="match status" value="1"/>
</dbReference>
<gene>
    <name evidence="3" type="ORF">ACFS1K_15485</name>
</gene>